<feature type="domain" description="LysM" evidence="2">
    <location>
        <begin position="171"/>
        <end position="219"/>
    </location>
</feature>
<dbReference type="SUPFAM" id="SSF51261">
    <property type="entry name" value="Duplicated hybrid motif"/>
    <property type="match status" value="1"/>
</dbReference>
<dbReference type="InterPro" id="IPR036779">
    <property type="entry name" value="LysM_dom_sf"/>
</dbReference>
<dbReference type="Proteomes" id="UP000177091">
    <property type="component" value="Unassembled WGS sequence"/>
</dbReference>
<keyword evidence="1" id="KW-0732">Signal</keyword>
<dbReference type="PROSITE" id="PS51782">
    <property type="entry name" value="LYSM"/>
    <property type="match status" value="2"/>
</dbReference>
<gene>
    <name evidence="3" type="ORF">A2112_01625</name>
</gene>
<dbReference type="CDD" id="cd12797">
    <property type="entry name" value="M23_peptidase"/>
    <property type="match status" value="1"/>
</dbReference>
<evidence type="ECO:0000313" key="4">
    <source>
        <dbReference type="Proteomes" id="UP000177091"/>
    </source>
</evidence>
<dbReference type="InterPro" id="IPR050570">
    <property type="entry name" value="Cell_wall_metabolism_enzyme"/>
</dbReference>
<dbReference type="InterPro" id="IPR016047">
    <property type="entry name" value="M23ase_b-sheet_dom"/>
</dbReference>
<reference evidence="3 4" key="1">
    <citation type="journal article" date="2016" name="Nat. Commun.">
        <title>Thousands of microbial genomes shed light on interconnected biogeochemical processes in an aquifer system.</title>
        <authorList>
            <person name="Anantharaman K."/>
            <person name="Brown C.T."/>
            <person name="Hug L.A."/>
            <person name="Sharon I."/>
            <person name="Castelle C.J."/>
            <person name="Probst A.J."/>
            <person name="Thomas B.C."/>
            <person name="Singh A."/>
            <person name="Wilkins M.J."/>
            <person name="Karaoz U."/>
            <person name="Brodie E.L."/>
            <person name="Williams K.H."/>
            <person name="Hubbard S.S."/>
            <person name="Banfield J.F."/>
        </authorList>
    </citation>
    <scope>NUCLEOTIDE SEQUENCE [LARGE SCALE GENOMIC DNA]</scope>
</reference>
<dbReference type="EMBL" id="MGFK01000021">
    <property type="protein sequence ID" value="OGM04107.1"/>
    <property type="molecule type" value="Genomic_DNA"/>
</dbReference>
<evidence type="ECO:0000256" key="1">
    <source>
        <dbReference type="ARBA" id="ARBA00022729"/>
    </source>
</evidence>
<dbReference type="InterPro" id="IPR018392">
    <property type="entry name" value="LysM"/>
</dbReference>
<dbReference type="PANTHER" id="PTHR21666:SF289">
    <property type="entry name" value="L-ALA--D-GLU ENDOPEPTIDASE"/>
    <property type="match status" value="1"/>
</dbReference>
<dbReference type="Gene3D" id="3.10.350.10">
    <property type="entry name" value="LysM domain"/>
    <property type="match status" value="2"/>
</dbReference>
<dbReference type="CDD" id="cd00118">
    <property type="entry name" value="LysM"/>
    <property type="match status" value="2"/>
</dbReference>
<sequence>MEDPLGQILAQASEIKQFFSELGNFLYKNLLVSFLKFEAGKNIFVAALYRQRGRLSRRLIHTGMAGLAAVGMMIAPVIAQEFPGRSVDPWEIPSSSTVLSATTETNETSTIVSDKVRDKVVEYTVQEGDTVSSIADKFDISIDTIRWQNNLKSQDAIKVGQVIDILPVAGVSHKVQKGDTVHSIAKKYDTSAQALVDFPYNTFVNDETFELAIGQTVVVPDGVKPAEILWSPVARVRQVTPNAGTVVASGAFVWPTGGTITQRFVWYHKGIDIANNAAPSILAADSGRVVVAGWPDGYGYGNRVIIDHGNGFRTLYAHLSQVWVVPGQTVNRGDAIGKMGSTGRSTGVHLHFEVIQNGTYLNPLNVLR</sequence>
<accession>A0A1F7WNK8</accession>
<dbReference type="AlphaFoldDB" id="A0A1F7WNK8"/>
<proteinExistence type="predicted"/>
<dbReference type="Pfam" id="PF01551">
    <property type="entry name" value="Peptidase_M23"/>
    <property type="match status" value="1"/>
</dbReference>
<dbReference type="SUPFAM" id="SSF54106">
    <property type="entry name" value="LysM domain"/>
    <property type="match status" value="2"/>
</dbReference>
<name>A0A1F7WNK8_9BACT</name>
<protein>
    <recommendedName>
        <fullName evidence="2">LysM domain-containing protein</fullName>
    </recommendedName>
</protein>
<dbReference type="PANTHER" id="PTHR21666">
    <property type="entry name" value="PEPTIDASE-RELATED"/>
    <property type="match status" value="1"/>
</dbReference>
<feature type="domain" description="LysM" evidence="2">
    <location>
        <begin position="121"/>
        <end position="165"/>
    </location>
</feature>
<evidence type="ECO:0000259" key="2">
    <source>
        <dbReference type="PROSITE" id="PS51782"/>
    </source>
</evidence>
<organism evidence="3 4">
    <name type="scientific">Candidatus Woesebacteria bacterium GWA1_42_12</name>
    <dbReference type="NCBI Taxonomy" id="1802472"/>
    <lineage>
        <taxon>Bacteria</taxon>
        <taxon>Candidatus Woeseibacteriota</taxon>
    </lineage>
</organism>
<dbReference type="Pfam" id="PF01476">
    <property type="entry name" value="LysM"/>
    <property type="match status" value="2"/>
</dbReference>
<dbReference type="GO" id="GO:0004222">
    <property type="term" value="F:metalloendopeptidase activity"/>
    <property type="evidence" value="ECO:0007669"/>
    <property type="project" value="TreeGrafter"/>
</dbReference>
<evidence type="ECO:0000313" key="3">
    <source>
        <dbReference type="EMBL" id="OGM04107.1"/>
    </source>
</evidence>
<dbReference type="InterPro" id="IPR011055">
    <property type="entry name" value="Dup_hybrid_motif"/>
</dbReference>
<dbReference type="Gene3D" id="2.70.70.10">
    <property type="entry name" value="Glucose Permease (Domain IIA)"/>
    <property type="match status" value="1"/>
</dbReference>
<dbReference type="SMART" id="SM00257">
    <property type="entry name" value="LysM"/>
    <property type="match status" value="2"/>
</dbReference>
<comment type="caution">
    <text evidence="3">The sequence shown here is derived from an EMBL/GenBank/DDBJ whole genome shotgun (WGS) entry which is preliminary data.</text>
</comment>